<feature type="binding site" evidence="7">
    <location>
        <position position="66"/>
    </location>
    <ligand>
        <name>S-adenosyl-L-methionine</name>
        <dbReference type="ChEBI" id="CHEBI:59789"/>
    </ligand>
</feature>
<reference evidence="8" key="1">
    <citation type="submission" date="2017-05" db="EMBL/GenBank/DDBJ databases">
        <authorList>
            <person name="Imhoff J.F."/>
            <person name="Rahn T."/>
            <person name="Kuenzel S."/>
            <person name="Neulinger S.C."/>
        </authorList>
    </citation>
    <scope>NUCLEOTIDE SEQUENCE</scope>
    <source>
        <strain evidence="8">LMG 28126</strain>
    </source>
</reference>
<keyword evidence="6 7" id="KW-0819">tRNA processing</keyword>
<feature type="binding site" evidence="7">
    <location>
        <position position="176"/>
    </location>
    <ligand>
        <name>substrate</name>
    </ligand>
</feature>
<evidence type="ECO:0000256" key="3">
    <source>
        <dbReference type="ARBA" id="ARBA00022603"/>
    </source>
</evidence>
<comment type="caution">
    <text evidence="7">Lacks conserved residue(s) required for the propagation of feature annotation.</text>
</comment>
<gene>
    <name evidence="7" type="primary">trmB</name>
    <name evidence="8" type="ORF">CCR87_05440</name>
</gene>
<dbReference type="RefSeq" id="WP_201156562.1">
    <property type="nucleotide sequence ID" value="NZ_NHSD01000166.1"/>
</dbReference>
<evidence type="ECO:0000256" key="1">
    <source>
        <dbReference type="ARBA" id="ARBA00000142"/>
    </source>
</evidence>
<dbReference type="EC" id="2.1.1.33" evidence="7"/>
<reference evidence="8" key="2">
    <citation type="journal article" date="2020" name="Microorganisms">
        <title>Osmotic Adaptation and Compatible Solute Biosynthesis of Phototrophic Bacteria as Revealed from Genome Analyses.</title>
        <authorList>
            <person name="Imhoff J.F."/>
            <person name="Rahn T."/>
            <person name="Kunzel S."/>
            <person name="Keller A."/>
            <person name="Neulinger S.C."/>
        </authorList>
    </citation>
    <scope>NUCLEOTIDE SEQUENCE</scope>
    <source>
        <strain evidence="8">LMG 28126</strain>
    </source>
</reference>
<evidence type="ECO:0000256" key="5">
    <source>
        <dbReference type="ARBA" id="ARBA00022691"/>
    </source>
</evidence>
<evidence type="ECO:0000256" key="2">
    <source>
        <dbReference type="ARBA" id="ARBA00003015"/>
    </source>
</evidence>
<protein>
    <recommendedName>
        <fullName evidence="7">tRNA (guanine-N(7)-)-methyltransferase</fullName>
        <ecNumber evidence="7">2.1.1.33</ecNumber>
    </recommendedName>
    <alternativeName>
        <fullName evidence="7">tRNA (guanine(46)-N(7))-methyltransferase</fullName>
    </alternativeName>
    <alternativeName>
        <fullName evidence="7">tRNA(m7G46)-methyltransferase</fullName>
    </alternativeName>
</protein>
<feature type="binding site" evidence="7">
    <location>
        <position position="144"/>
    </location>
    <ligand>
        <name>substrate</name>
    </ligand>
</feature>
<keyword evidence="9" id="KW-1185">Reference proteome</keyword>
<dbReference type="PANTHER" id="PTHR23417:SF14">
    <property type="entry name" value="PENTACOTRIPEPTIDE-REPEAT REGION OF PRORP DOMAIN-CONTAINING PROTEIN"/>
    <property type="match status" value="1"/>
</dbReference>
<dbReference type="SUPFAM" id="SSF53335">
    <property type="entry name" value="S-adenosyl-L-methionine-dependent methyltransferases"/>
    <property type="match status" value="1"/>
</dbReference>
<evidence type="ECO:0000256" key="7">
    <source>
        <dbReference type="HAMAP-Rule" id="MF_01057"/>
    </source>
</evidence>
<comment type="pathway">
    <text evidence="7">tRNA modification; N(7)-methylguanine-tRNA biosynthesis.</text>
</comment>
<dbReference type="EMBL" id="NHSD01000166">
    <property type="protein sequence ID" value="MBK5926796.1"/>
    <property type="molecule type" value="Genomic_DNA"/>
</dbReference>
<organism evidence="8 9">
    <name type="scientific">Rhodobaculum claviforme</name>
    <dbReference type="NCBI Taxonomy" id="1549854"/>
    <lineage>
        <taxon>Bacteria</taxon>
        <taxon>Pseudomonadati</taxon>
        <taxon>Pseudomonadota</taxon>
        <taxon>Alphaproteobacteria</taxon>
        <taxon>Rhodobacterales</taxon>
        <taxon>Paracoccaceae</taxon>
        <taxon>Rhodobaculum</taxon>
    </lineage>
</organism>
<dbReference type="InterPro" id="IPR055361">
    <property type="entry name" value="tRNA_methyltr_TrmB_bact"/>
</dbReference>
<feature type="binding site" evidence="7">
    <location>
        <begin position="210"/>
        <end position="213"/>
    </location>
    <ligand>
        <name>substrate</name>
    </ligand>
</feature>
<accession>A0A934TJR8</accession>
<evidence type="ECO:0000256" key="4">
    <source>
        <dbReference type="ARBA" id="ARBA00022679"/>
    </source>
</evidence>
<evidence type="ECO:0000313" key="8">
    <source>
        <dbReference type="EMBL" id="MBK5926796.1"/>
    </source>
</evidence>
<dbReference type="GO" id="GO:0043527">
    <property type="term" value="C:tRNA methyltransferase complex"/>
    <property type="evidence" value="ECO:0007669"/>
    <property type="project" value="TreeGrafter"/>
</dbReference>
<comment type="catalytic activity">
    <reaction evidence="1 7">
        <text>guanosine(46) in tRNA + S-adenosyl-L-methionine = N(7)-methylguanosine(46) in tRNA + S-adenosyl-L-homocysteine</text>
        <dbReference type="Rhea" id="RHEA:42708"/>
        <dbReference type="Rhea" id="RHEA-COMP:10188"/>
        <dbReference type="Rhea" id="RHEA-COMP:10189"/>
        <dbReference type="ChEBI" id="CHEBI:57856"/>
        <dbReference type="ChEBI" id="CHEBI:59789"/>
        <dbReference type="ChEBI" id="CHEBI:74269"/>
        <dbReference type="ChEBI" id="CHEBI:74480"/>
        <dbReference type="EC" id="2.1.1.33"/>
    </reaction>
</comment>
<dbReference type="PANTHER" id="PTHR23417">
    <property type="entry name" value="3-DEOXY-D-MANNO-OCTULOSONIC-ACID TRANSFERASE/TRNA GUANINE-N 7 - -METHYLTRANSFERASE"/>
    <property type="match status" value="1"/>
</dbReference>
<dbReference type="Proteomes" id="UP000706333">
    <property type="component" value="Unassembled WGS sequence"/>
</dbReference>
<evidence type="ECO:0000313" key="9">
    <source>
        <dbReference type="Proteomes" id="UP000706333"/>
    </source>
</evidence>
<dbReference type="HAMAP" id="MF_01057">
    <property type="entry name" value="tRNA_methyltr_TrmB"/>
    <property type="match status" value="1"/>
</dbReference>
<keyword evidence="3 7" id="KW-0489">Methyltransferase</keyword>
<comment type="function">
    <text evidence="2 7">Catalyzes the formation of N(7)-methylguanine at position 46 (m7G46) in tRNA.</text>
</comment>
<name>A0A934TJR8_9RHOB</name>
<dbReference type="GO" id="GO:0008176">
    <property type="term" value="F:tRNA (guanine(46)-N7)-methyltransferase activity"/>
    <property type="evidence" value="ECO:0007669"/>
    <property type="project" value="UniProtKB-UniRule"/>
</dbReference>
<keyword evidence="4 7" id="KW-0808">Transferase</keyword>
<dbReference type="InterPro" id="IPR029063">
    <property type="entry name" value="SAM-dependent_MTases_sf"/>
</dbReference>
<feature type="binding site" evidence="7">
    <location>
        <position position="91"/>
    </location>
    <ligand>
        <name>S-adenosyl-L-methionine</name>
        <dbReference type="ChEBI" id="CHEBI:59789"/>
    </ligand>
</feature>
<evidence type="ECO:0000256" key="6">
    <source>
        <dbReference type="ARBA" id="ARBA00022694"/>
    </source>
</evidence>
<dbReference type="PROSITE" id="PS51625">
    <property type="entry name" value="SAM_MT_TRMB"/>
    <property type="match status" value="1"/>
</dbReference>
<comment type="caution">
    <text evidence="8">The sequence shown here is derived from an EMBL/GenBank/DDBJ whole genome shotgun (WGS) entry which is preliminary data.</text>
</comment>
<dbReference type="Gene3D" id="3.40.50.150">
    <property type="entry name" value="Vaccinia Virus protein VP39"/>
    <property type="match status" value="1"/>
</dbReference>
<feature type="binding site" evidence="7">
    <location>
        <position position="118"/>
    </location>
    <ligand>
        <name>S-adenosyl-L-methionine</name>
        <dbReference type="ChEBI" id="CHEBI:59789"/>
    </ligand>
</feature>
<keyword evidence="5 7" id="KW-0949">S-adenosyl-L-methionine</keyword>
<sequence>MQIPDTPHRNFHGRRHGKALKPNQRLWLEEDLPRLSVPGVSRADNPGRAPLDPRALFGDDRPLWLEVGFGGGEHLAHQARANPGVGLIGVEIFLNGVAMALGKLRAAEVDNVRLHPGDVRDLMEVLPEGCLARAFLLYPDPWPKARHHRRRFVTPEYLGPLARALAPGAEFRVATDIPDYVRQTLEEVPPAGFDRVDTDVHTAWPDWRPTRYEAKALREGRAPHYLSFRRR</sequence>
<dbReference type="InterPro" id="IPR003358">
    <property type="entry name" value="tRNA_(Gua-N-7)_MeTrfase_Trmb"/>
</dbReference>
<dbReference type="Pfam" id="PF02390">
    <property type="entry name" value="Methyltransf_4"/>
    <property type="match status" value="1"/>
</dbReference>
<comment type="similarity">
    <text evidence="7">Belongs to the class I-like SAM-binding methyltransferase superfamily. TrmB family.</text>
</comment>
<proteinExistence type="inferred from homology"/>
<dbReference type="AlphaFoldDB" id="A0A934TJR8"/>
<feature type="binding site" evidence="7">
    <location>
        <position position="140"/>
    </location>
    <ligand>
        <name>S-adenosyl-L-methionine</name>
        <dbReference type="ChEBI" id="CHEBI:59789"/>
    </ligand>
</feature>